<dbReference type="AlphaFoldDB" id="A0AA38XQ52"/>
<dbReference type="CDD" id="cd18186">
    <property type="entry name" value="BTB_POZ_ZBTB_KLHL-like"/>
    <property type="match status" value="1"/>
</dbReference>
<sequence length="753" mass="82919">MPHPTMVDLPQVNGLANIGGAILPPLPDIRPSGHGETDRLISQLKRRLERSENIVDPRGHFLPLQEIRAAASPLNWLNVGGLQNSKGEKKAFSEAEDSTKQSISNFIQAIKTDPEAKRLLAEAIVEEKSSASNVGVVTPATSYSGEAEDISDHNRAPDRGGHRDQFQDTAVPSESHLRDPAKVESVQFVNEVGNENPITYDCRPVDENANAQIRYSSSRFSVGGQPVEVIVDDSMYYIHKHVFHRLLPCDGFPERKTLTGIKSSTFEAILEFLYTQDTNYLAALDPKELEEIEIWATEHWSSMILAGALQVGGAYVLSAAILPRVARVYTALHDNTHFRAFFRNTLKDELRCRLEDGESTNELVAEVVSQLQYAPLAFTDVTKILHDLWTAAASETAFKDEMRPCGCVGDEECSGCIDEDDNYVPTGESKDYDYEYRDDGSEEETSVKWGWAEAIASEQHPNNCRCQTDDPNVKCPWDETGAADDEQPNDWERDNSNAAHLAAFGQLANSAGMPAWSHVHDAPQVPQSNLNPAPPVTPFTNSVGWDYPPPPVVASTNDLGWNKPATPTVPEDQPTDAAQAGSKSTILLDTSALARCVYRKLDHAYSESRFDLAGMLGCDAEEAGAALEELVKVGLAHAYERGCDSIRFYTLIDDMPIPATADKSHNNAGNDGIHGTRAALDATSVLARCIYHFMQKKHVFDDQPSLMNCEVAENVGCTVAEAQDALYELQEAGVVERSWGEYYRAKDLRIPGW</sequence>
<evidence type="ECO:0000313" key="2">
    <source>
        <dbReference type="EMBL" id="KAJ9617054.1"/>
    </source>
</evidence>
<dbReference type="Proteomes" id="UP001172673">
    <property type="component" value="Unassembled WGS sequence"/>
</dbReference>
<organism evidence="2 3">
    <name type="scientific">Cladophialophora chaetospira</name>
    <dbReference type="NCBI Taxonomy" id="386627"/>
    <lineage>
        <taxon>Eukaryota</taxon>
        <taxon>Fungi</taxon>
        <taxon>Dikarya</taxon>
        <taxon>Ascomycota</taxon>
        <taxon>Pezizomycotina</taxon>
        <taxon>Eurotiomycetes</taxon>
        <taxon>Chaetothyriomycetidae</taxon>
        <taxon>Chaetothyriales</taxon>
        <taxon>Herpotrichiellaceae</taxon>
        <taxon>Cladophialophora</taxon>
    </lineage>
</organism>
<dbReference type="EMBL" id="JAPDRK010000001">
    <property type="protein sequence ID" value="KAJ9617054.1"/>
    <property type="molecule type" value="Genomic_DNA"/>
</dbReference>
<protein>
    <recommendedName>
        <fullName evidence="4">BTB domain-containing protein</fullName>
    </recommendedName>
</protein>
<accession>A0AA38XQ52</accession>
<comment type="caution">
    <text evidence="2">The sequence shown here is derived from an EMBL/GenBank/DDBJ whole genome shotgun (WGS) entry which is preliminary data.</text>
</comment>
<keyword evidence="3" id="KW-1185">Reference proteome</keyword>
<evidence type="ECO:0000313" key="3">
    <source>
        <dbReference type="Proteomes" id="UP001172673"/>
    </source>
</evidence>
<feature type="compositionally biased region" description="Basic and acidic residues" evidence="1">
    <location>
        <begin position="150"/>
        <end position="166"/>
    </location>
</feature>
<gene>
    <name evidence="2" type="ORF">H2200_000775</name>
</gene>
<evidence type="ECO:0008006" key="4">
    <source>
        <dbReference type="Google" id="ProtNLM"/>
    </source>
</evidence>
<proteinExistence type="predicted"/>
<feature type="region of interest" description="Disordered" evidence="1">
    <location>
        <begin position="141"/>
        <end position="177"/>
    </location>
</feature>
<name>A0AA38XQ52_9EURO</name>
<evidence type="ECO:0000256" key="1">
    <source>
        <dbReference type="SAM" id="MobiDB-lite"/>
    </source>
</evidence>
<reference evidence="2" key="1">
    <citation type="submission" date="2022-10" db="EMBL/GenBank/DDBJ databases">
        <title>Culturing micro-colonial fungi from biological soil crusts in the Mojave desert and describing Neophaeococcomyces mojavensis, and introducing the new genera and species Taxawa tesnikishii.</title>
        <authorList>
            <person name="Kurbessoian T."/>
            <person name="Stajich J.E."/>
        </authorList>
    </citation>
    <scope>NUCLEOTIDE SEQUENCE</scope>
    <source>
        <strain evidence="2">TK_41</strain>
    </source>
</reference>